<dbReference type="RefSeq" id="WP_209635849.1">
    <property type="nucleotide sequence ID" value="NZ_JAGINW010000001.1"/>
</dbReference>
<feature type="transmembrane region" description="Helical" evidence="1">
    <location>
        <begin position="43"/>
        <end position="65"/>
    </location>
</feature>
<evidence type="ECO:0008006" key="4">
    <source>
        <dbReference type="Google" id="ProtNLM"/>
    </source>
</evidence>
<dbReference type="Proteomes" id="UP001519332">
    <property type="component" value="Unassembled WGS sequence"/>
</dbReference>
<keyword evidence="3" id="KW-1185">Reference proteome</keyword>
<organism evidence="2 3">
    <name type="scientific">Kibdelosporangium banguiense</name>
    <dbReference type="NCBI Taxonomy" id="1365924"/>
    <lineage>
        <taxon>Bacteria</taxon>
        <taxon>Bacillati</taxon>
        <taxon>Actinomycetota</taxon>
        <taxon>Actinomycetes</taxon>
        <taxon>Pseudonocardiales</taxon>
        <taxon>Pseudonocardiaceae</taxon>
        <taxon>Kibdelosporangium</taxon>
    </lineage>
</organism>
<evidence type="ECO:0000313" key="2">
    <source>
        <dbReference type="EMBL" id="MBP2321158.1"/>
    </source>
</evidence>
<keyword evidence="1" id="KW-0472">Membrane</keyword>
<evidence type="ECO:0000256" key="1">
    <source>
        <dbReference type="SAM" id="Phobius"/>
    </source>
</evidence>
<accession>A0ABS4TBA0</accession>
<name>A0ABS4TBA0_9PSEU</name>
<keyword evidence="1" id="KW-0812">Transmembrane</keyword>
<evidence type="ECO:0000313" key="3">
    <source>
        <dbReference type="Proteomes" id="UP001519332"/>
    </source>
</evidence>
<comment type="caution">
    <text evidence="2">The sequence shown here is derived from an EMBL/GenBank/DDBJ whole genome shotgun (WGS) entry which is preliminary data.</text>
</comment>
<dbReference type="EMBL" id="JAGINW010000001">
    <property type="protein sequence ID" value="MBP2321158.1"/>
    <property type="molecule type" value="Genomic_DNA"/>
</dbReference>
<keyword evidence="1" id="KW-1133">Transmembrane helix</keyword>
<sequence length="327" mass="35122">MNRTEEEGIGLLAPLRDAAPAERSKVDVVQAVRTGRRQSRRRVVAGMLAAAGLVIVAGVGVPMLIHNLPDATAPAHSTEGFDLLKRVVTVGSAGGFTPDTYETSVGRQVIKLIRADGGQGTATIEVFPPMNSPYPPAYPGLGKRAADVNGREAYWIEPGPVLVWSWAEDSWATVYWENVPDSDVMDKIHRVAQAVLPGESPVTVPFRISREDGLALTSVQISASSLVSSVEFRRVGPDDTMQTITAGLMPAEPDIIPNDQVSSHSAHTDSHTVKILDTGHGVFAFATSASQHLDIDLLRLIATTIVAVDNPVDRANWVPDLLYQRAK</sequence>
<reference evidence="2 3" key="1">
    <citation type="submission" date="2021-03" db="EMBL/GenBank/DDBJ databases">
        <title>Sequencing the genomes of 1000 actinobacteria strains.</title>
        <authorList>
            <person name="Klenk H.-P."/>
        </authorList>
    </citation>
    <scope>NUCLEOTIDE SEQUENCE [LARGE SCALE GENOMIC DNA]</scope>
    <source>
        <strain evidence="2 3">DSM 46670</strain>
    </source>
</reference>
<proteinExistence type="predicted"/>
<protein>
    <recommendedName>
        <fullName evidence="4">DUF4367 domain-containing protein</fullName>
    </recommendedName>
</protein>
<gene>
    <name evidence="2" type="ORF">JOF56_001543</name>
</gene>